<dbReference type="AlphaFoldDB" id="A0A4U5VJ82"/>
<reference evidence="2 3" key="1">
    <citation type="submission" date="2019-01" db="EMBL/GenBank/DDBJ databases">
        <title>Genome Assembly of Collichthys lucidus.</title>
        <authorList>
            <person name="Cai M."/>
            <person name="Xiao S."/>
        </authorList>
    </citation>
    <scope>NUCLEOTIDE SEQUENCE [LARGE SCALE GENOMIC DNA]</scope>
    <source>
        <strain evidence="2">JT15FE1705JMU</strain>
        <tissue evidence="2">Muscle</tissue>
    </source>
</reference>
<evidence type="ECO:0000313" key="2">
    <source>
        <dbReference type="EMBL" id="TKS88199.1"/>
    </source>
</evidence>
<feature type="region of interest" description="Disordered" evidence="1">
    <location>
        <begin position="228"/>
        <end position="284"/>
    </location>
</feature>
<name>A0A4U5VJ82_COLLU</name>
<evidence type="ECO:0000313" key="3">
    <source>
        <dbReference type="Proteomes" id="UP000298787"/>
    </source>
</evidence>
<proteinExistence type="predicted"/>
<keyword evidence="3" id="KW-1185">Reference proteome</keyword>
<protein>
    <submittedName>
        <fullName evidence="2">Uncharacterized protein</fullName>
    </submittedName>
</protein>
<feature type="region of interest" description="Disordered" evidence="1">
    <location>
        <begin position="187"/>
        <end position="209"/>
    </location>
</feature>
<dbReference type="Proteomes" id="UP000298787">
    <property type="component" value="Chromosome 20"/>
</dbReference>
<gene>
    <name evidence="2" type="ORF">D9C73_023371</name>
</gene>
<sequence length="284" mass="30790">MFWIAERPTLPRMLNHRRCMTPLHVMHLGSRSKPMFQVRVHRQDFLILTRARSQPAKMTKPKTKVCHSCQASNTLNRKTCIGCLGSLVTKANLKKKQEDLKNGKWAASVKKNRNSSKVLNSAQLSVSKLHALGYQPIFFIGEYDRKGHIVGDLISHLEPAGGIAKEILMKMRKLYEHLLRKLQAPPEQAAKNGTPAPGPSSDAGPVPETGVLNDEYVLHLEPVPASSLYQPPASSSLSPLPPASSSLSPLPPASSSLSPLPPASSSLSPLPPTSSSLSMLPPAS</sequence>
<accession>A0A4U5VJ82</accession>
<dbReference type="EMBL" id="CM014097">
    <property type="protein sequence ID" value="TKS88199.1"/>
    <property type="molecule type" value="Genomic_DNA"/>
</dbReference>
<organism evidence="2 3">
    <name type="scientific">Collichthys lucidus</name>
    <name type="common">Big head croaker</name>
    <name type="synonym">Sciaena lucida</name>
    <dbReference type="NCBI Taxonomy" id="240159"/>
    <lineage>
        <taxon>Eukaryota</taxon>
        <taxon>Metazoa</taxon>
        <taxon>Chordata</taxon>
        <taxon>Craniata</taxon>
        <taxon>Vertebrata</taxon>
        <taxon>Euteleostomi</taxon>
        <taxon>Actinopterygii</taxon>
        <taxon>Neopterygii</taxon>
        <taxon>Teleostei</taxon>
        <taxon>Neoteleostei</taxon>
        <taxon>Acanthomorphata</taxon>
        <taxon>Eupercaria</taxon>
        <taxon>Sciaenidae</taxon>
        <taxon>Collichthys</taxon>
    </lineage>
</organism>
<evidence type="ECO:0000256" key="1">
    <source>
        <dbReference type="SAM" id="MobiDB-lite"/>
    </source>
</evidence>